<accession>A0A0B7HAT5</accession>
<proteinExistence type="predicted"/>
<dbReference type="AlphaFoldDB" id="A0A0B7HAT5"/>
<reference evidence="1 2" key="1">
    <citation type="submission" date="2015-01" db="EMBL/GenBank/DDBJ databases">
        <authorList>
            <person name="MANFREDI Pablo"/>
        </authorList>
    </citation>
    <scope>NUCLEOTIDE SEQUENCE [LARGE SCALE GENOMIC DNA]</scope>
    <source>
        <strain evidence="1 2">Ccy74</strain>
    </source>
</reference>
<name>A0A0B7HAT5_9FLAO</name>
<evidence type="ECO:0008006" key="3">
    <source>
        <dbReference type="Google" id="ProtNLM"/>
    </source>
</evidence>
<protein>
    <recommendedName>
        <fullName evidence="3">DNA alkylation repair enzyme</fullName>
    </recommendedName>
</protein>
<evidence type="ECO:0000313" key="1">
    <source>
        <dbReference type="EMBL" id="CEN38862.1"/>
    </source>
</evidence>
<gene>
    <name evidence="1" type="ORF">CCYN74_30284</name>
</gene>
<organism evidence="1 2">
    <name type="scientific">Capnocytophaga cynodegmi</name>
    <dbReference type="NCBI Taxonomy" id="28189"/>
    <lineage>
        <taxon>Bacteria</taxon>
        <taxon>Pseudomonadati</taxon>
        <taxon>Bacteroidota</taxon>
        <taxon>Flavobacteriia</taxon>
        <taxon>Flavobacteriales</taxon>
        <taxon>Flavobacteriaceae</taxon>
        <taxon>Capnocytophaga</taxon>
    </lineage>
</organism>
<dbReference type="EMBL" id="CDOG01000023">
    <property type="protein sequence ID" value="CEN38862.1"/>
    <property type="molecule type" value="Genomic_DNA"/>
</dbReference>
<dbReference type="RefSeq" id="WP_018278768.1">
    <property type="nucleotide sequence ID" value="NZ_CDOF01000022.1"/>
</dbReference>
<sequence>MSKNKLMDFTEINKYIDSFYEEKLSEYDLKYYITQYTEKENISVETLSTLFLKDCATNRNNETLEGALLVVFIFNIRNKEVVGLCQSLLLEDWHERHEDIISVLEEARNKESVAYLLKAFQMKLKYMQYNNHYSFHKKLLWAVYKLSGSQYKNKLLKLTEHISPKLKPEWRQFIGDKMGKIKS</sequence>
<dbReference type="Proteomes" id="UP000038083">
    <property type="component" value="Unassembled WGS sequence"/>
</dbReference>
<evidence type="ECO:0000313" key="2">
    <source>
        <dbReference type="Proteomes" id="UP000038083"/>
    </source>
</evidence>